<proteinExistence type="predicted"/>
<dbReference type="Proteomes" id="UP000235672">
    <property type="component" value="Unassembled WGS sequence"/>
</dbReference>
<dbReference type="OrthoDB" id="5561043at2759"/>
<keyword evidence="2" id="KW-1185">Reference proteome</keyword>
<gene>
    <name evidence="1" type="ORF">NA56DRAFT_699067</name>
</gene>
<evidence type="ECO:0000313" key="1">
    <source>
        <dbReference type="EMBL" id="PMD25990.1"/>
    </source>
</evidence>
<reference evidence="1 2" key="1">
    <citation type="submission" date="2016-05" db="EMBL/GenBank/DDBJ databases">
        <title>A degradative enzymes factory behind the ericoid mycorrhizal symbiosis.</title>
        <authorList>
            <consortium name="DOE Joint Genome Institute"/>
            <person name="Martino E."/>
            <person name="Morin E."/>
            <person name="Grelet G."/>
            <person name="Kuo A."/>
            <person name="Kohler A."/>
            <person name="Daghino S."/>
            <person name="Barry K."/>
            <person name="Choi C."/>
            <person name="Cichocki N."/>
            <person name="Clum A."/>
            <person name="Copeland A."/>
            <person name="Hainaut M."/>
            <person name="Haridas S."/>
            <person name="Labutti K."/>
            <person name="Lindquist E."/>
            <person name="Lipzen A."/>
            <person name="Khouja H.-R."/>
            <person name="Murat C."/>
            <person name="Ohm R."/>
            <person name="Olson A."/>
            <person name="Spatafora J."/>
            <person name="Veneault-Fourrey C."/>
            <person name="Henrissat B."/>
            <person name="Grigoriev I."/>
            <person name="Martin F."/>
            <person name="Perotto S."/>
        </authorList>
    </citation>
    <scope>NUCLEOTIDE SEQUENCE [LARGE SCALE GENOMIC DNA]</scope>
    <source>
        <strain evidence="1 2">UAMH 7357</strain>
    </source>
</reference>
<protein>
    <submittedName>
        <fullName evidence="1">Uncharacterized protein</fullName>
    </submittedName>
</protein>
<accession>A0A2J6QIA2</accession>
<dbReference type="EMBL" id="KZ613469">
    <property type="protein sequence ID" value="PMD25990.1"/>
    <property type="molecule type" value="Genomic_DNA"/>
</dbReference>
<sequence>MDTKAYQIVSSNWQGNPEIVARCLRGGISTAYVDDRNIAYVSNTNSLEDVVEFVVPALQKRVDKDGVCCFKRDAKGEFAEANWASELRDVHYGNTSPLEKLVKTKGAKKTEAETVQQQLVALTKKLSVFLSKQEQVNNRVAAPLRKLAPTSSGFHLKSESCHIRTWVAATG</sequence>
<name>A0A2J6QIA2_9HELO</name>
<organism evidence="1 2">
    <name type="scientific">Hyaloscypha hepaticicola</name>
    <dbReference type="NCBI Taxonomy" id="2082293"/>
    <lineage>
        <taxon>Eukaryota</taxon>
        <taxon>Fungi</taxon>
        <taxon>Dikarya</taxon>
        <taxon>Ascomycota</taxon>
        <taxon>Pezizomycotina</taxon>
        <taxon>Leotiomycetes</taxon>
        <taxon>Helotiales</taxon>
        <taxon>Hyaloscyphaceae</taxon>
        <taxon>Hyaloscypha</taxon>
    </lineage>
</organism>
<dbReference type="AlphaFoldDB" id="A0A2J6QIA2"/>
<evidence type="ECO:0000313" key="2">
    <source>
        <dbReference type="Proteomes" id="UP000235672"/>
    </source>
</evidence>